<sequence length="127" mass="15074">MRYYFFELLACPECKSDNLMLYELNVKEDKVDIDPEKIKCKEKCAFQKKPANEVPIDICKRCVNLDVIDGIIICKNCGRWYPIIDGIPRMLNDKYRKYHEDVELLRKYLDKIPLDIKNLMKIPELGK</sequence>
<dbReference type="Proteomes" id="UP000010469">
    <property type="component" value="Chromosome"/>
</dbReference>
<dbReference type="RefSeq" id="WP_015231722.1">
    <property type="nucleotide sequence ID" value="NC_019791.1"/>
</dbReference>
<reference evidence="2" key="1">
    <citation type="submission" date="2012-03" db="EMBL/GenBank/DDBJ databases">
        <title>Complete genome of Caldisphaera lagunensis DSM 15908.</title>
        <authorList>
            <person name="Lucas S."/>
            <person name="Copeland A."/>
            <person name="Lapidus A."/>
            <person name="Glavina del Rio T."/>
            <person name="Dalin E."/>
            <person name="Tice H."/>
            <person name="Bruce D."/>
            <person name="Goodwin L."/>
            <person name="Pitluck S."/>
            <person name="Peters L."/>
            <person name="Mikhailova N."/>
            <person name="Teshima H."/>
            <person name="Kyrpides N."/>
            <person name="Mavromatis K."/>
            <person name="Ivanova N."/>
            <person name="Brettin T."/>
            <person name="Detter J.C."/>
            <person name="Han C."/>
            <person name="Larimer F."/>
            <person name="Land M."/>
            <person name="Hauser L."/>
            <person name="Markowitz V."/>
            <person name="Cheng J.-F."/>
            <person name="Hugenholtz P."/>
            <person name="Woyke T."/>
            <person name="Wu D."/>
            <person name="Spring S."/>
            <person name="Schroeder M."/>
            <person name="Brambilla E."/>
            <person name="Klenk H.-P."/>
            <person name="Eisen J.A."/>
        </authorList>
    </citation>
    <scope>NUCLEOTIDE SEQUENCE [LARGE SCALE GENOMIC DNA]</scope>
    <source>
        <strain evidence="2">DSM 15908 / JCM 11604 / IC-154</strain>
    </source>
</reference>
<dbReference type="EMBL" id="CP003378">
    <property type="protein sequence ID" value="AFZ69824.1"/>
    <property type="molecule type" value="Genomic_DNA"/>
</dbReference>
<name>L0A8S7_CALLD</name>
<dbReference type="Gene3D" id="2.20.25.10">
    <property type="match status" value="1"/>
</dbReference>
<protein>
    <recommendedName>
        <fullName evidence="3">Trm112p-like protein</fullName>
    </recommendedName>
</protein>
<dbReference type="GeneID" id="14211291"/>
<dbReference type="InParanoid" id="L0A8S7"/>
<evidence type="ECO:0000313" key="1">
    <source>
        <dbReference type="EMBL" id="AFZ69824.1"/>
    </source>
</evidence>
<proteinExistence type="predicted"/>
<evidence type="ECO:0008006" key="3">
    <source>
        <dbReference type="Google" id="ProtNLM"/>
    </source>
</evidence>
<dbReference type="Pfam" id="PF03966">
    <property type="entry name" value="Trm112p"/>
    <property type="match status" value="1"/>
</dbReference>
<gene>
    <name evidence="1" type="ordered locus">Calag_0031</name>
</gene>
<dbReference type="InterPro" id="IPR005651">
    <property type="entry name" value="Trm112-like"/>
</dbReference>
<dbReference type="SUPFAM" id="SSF158997">
    <property type="entry name" value="Trm112p-like"/>
    <property type="match status" value="1"/>
</dbReference>
<dbReference type="eggNOG" id="arCOG04124">
    <property type="taxonomic scope" value="Archaea"/>
</dbReference>
<dbReference type="HOGENOM" id="CLU_155659_4_3_2"/>
<dbReference type="AlphaFoldDB" id="L0A8S7"/>
<dbReference type="OrthoDB" id="6467at2157"/>
<keyword evidence="2" id="KW-1185">Reference proteome</keyword>
<organism evidence="1 2">
    <name type="scientific">Caldisphaera lagunensis (strain DSM 15908 / JCM 11604 / ANMR 0165 / IC-154)</name>
    <dbReference type="NCBI Taxonomy" id="1056495"/>
    <lineage>
        <taxon>Archaea</taxon>
        <taxon>Thermoproteota</taxon>
        <taxon>Thermoprotei</taxon>
        <taxon>Acidilobales</taxon>
        <taxon>Caldisphaeraceae</taxon>
        <taxon>Caldisphaera</taxon>
    </lineage>
</organism>
<evidence type="ECO:0000313" key="2">
    <source>
        <dbReference type="Proteomes" id="UP000010469"/>
    </source>
</evidence>
<accession>L0A8S7</accession>
<dbReference type="STRING" id="1056495.Calag_0031"/>
<dbReference type="KEGG" id="clg:Calag_0031"/>